<keyword evidence="7" id="KW-0653">Protein transport</keyword>
<comment type="caution">
    <text evidence="10">The sequence shown here is derived from an EMBL/GenBank/DDBJ whole genome shotgun (WGS) entry which is preliminary data.</text>
</comment>
<accession>A0A9X4ATK2</accession>
<organism evidence="10 11">
    <name type="scientific">Polyangium jinanense</name>
    <dbReference type="NCBI Taxonomy" id="2829994"/>
    <lineage>
        <taxon>Bacteria</taxon>
        <taxon>Pseudomonadati</taxon>
        <taxon>Myxococcota</taxon>
        <taxon>Polyangia</taxon>
        <taxon>Polyangiales</taxon>
        <taxon>Polyangiaceae</taxon>
        <taxon>Polyangium</taxon>
    </lineage>
</organism>
<comment type="similarity">
    <text evidence="2 7">Belongs to the ExbD/TolR family.</text>
</comment>
<evidence type="ECO:0000313" key="10">
    <source>
        <dbReference type="EMBL" id="MDC3982297.1"/>
    </source>
</evidence>
<name>A0A9X4ATK2_9BACT</name>
<evidence type="ECO:0000256" key="2">
    <source>
        <dbReference type="ARBA" id="ARBA00005811"/>
    </source>
</evidence>
<evidence type="ECO:0000256" key="7">
    <source>
        <dbReference type="RuleBase" id="RU003879"/>
    </source>
</evidence>
<gene>
    <name evidence="10" type="ORF">KEG57_17395</name>
</gene>
<dbReference type="InterPro" id="IPR003400">
    <property type="entry name" value="ExbD"/>
</dbReference>
<keyword evidence="7" id="KW-0813">Transport</keyword>
<evidence type="ECO:0000256" key="3">
    <source>
        <dbReference type="ARBA" id="ARBA00022475"/>
    </source>
</evidence>
<dbReference type="Proteomes" id="UP001151081">
    <property type="component" value="Unassembled WGS sequence"/>
</dbReference>
<evidence type="ECO:0000313" key="11">
    <source>
        <dbReference type="Proteomes" id="UP001151081"/>
    </source>
</evidence>
<dbReference type="PROSITE" id="PS51257">
    <property type="entry name" value="PROKAR_LIPOPROTEIN"/>
    <property type="match status" value="1"/>
</dbReference>
<keyword evidence="5" id="KW-1133">Transmembrane helix</keyword>
<comment type="subcellular location">
    <subcellularLocation>
        <location evidence="1">Cell membrane</location>
        <topology evidence="1">Single-pass membrane protein</topology>
    </subcellularLocation>
    <subcellularLocation>
        <location evidence="7">Cell membrane</location>
        <topology evidence="7">Single-pass type II membrane protein</topology>
    </subcellularLocation>
</comment>
<dbReference type="AlphaFoldDB" id="A0A9X4ATK2"/>
<feature type="chain" id="PRO_5040900776" evidence="8">
    <location>
        <begin position="26"/>
        <end position="231"/>
    </location>
</feature>
<keyword evidence="11" id="KW-1185">Reference proteome</keyword>
<dbReference type="GO" id="GO:0005886">
    <property type="term" value="C:plasma membrane"/>
    <property type="evidence" value="ECO:0007669"/>
    <property type="project" value="UniProtKB-SubCell"/>
</dbReference>
<sequence>MRQPVPFRRALLGLLPLLAACQATAPPPAASSPSTTPPAVPAIPVDLPQAAEWSNVVTVFVVVVNANGATMIDGNVVHSDEEIRAAAARAHEKAPDVRAVIQADSAAPWKDVVHTMDLLRQGGIAKIAFGVAPQRPAPSDAAPPPGGVNTWDCQFPKAADAAEIDDATVMLRVWVTTNGSPEWVQILNDPGHGFGMVAAQCAMVRKYSPALDKDGRPMAAKTPPIRVRFIR</sequence>
<dbReference type="InterPro" id="IPR037682">
    <property type="entry name" value="TonB_C"/>
</dbReference>
<feature type="signal peptide" evidence="8">
    <location>
        <begin position="1"/>
        <end position="25"/>
    </location>
</feature>
<evidence type="ECO:0000259" key="9">
    <source>
        <dbReference type="Pfam" id="PF03544"/>
    </source>
</evidence>
<dbReference type="Pfam" id="PF02472">
    <property type="entry name" value="ExbD"/>
    <property type="match status" value="1"/>
</dbReference>
<dbReference type="Gene3D" id="3.30.420.270">
    <property type="match status" value="1"/>
</dbReference>
<proteinExistence type="inferred from homology"/>
<evidence type="ECO:0000256" key="8">
    <source>
        <dbReference type="SAM" id="SignalP"/>
    </source>
</evidence>
<evidence type="ECO:0000256" key="6">
    <source>
        <dbReference type="ARBA" id="ARBA00023136"/>
    </source>
</evidence>
<keyword evidence="8" id="KW-0732">Signal</keyword>
<reference evidence="10 11" key="1">
    <citation type="submission" date="2021-04" db="EMBL/GenBank/DDBJ databases">
        <title>Genome analysis of Polyangium sp.</title>
        <authorList>
            <person name="Li Y."/>
            <person name="Wang J."/>
        </authorList>
    </citation>
    <scope>NUCLEOTIDE SEQUENCE [LARGE SCALE GENOMIC DNA]</scope>
    <source>
        <strain evidence="10 11">SDU14</strain>
    </source>
</reference>
<dbReference type="GO" id="GO:0022857">
    <property type="term" value="F:transmembrane transporter activity"/>
    <property type="evidence" value="ECO:0007669"/>
    <property type="project" value="InterPro"/>
</dbReference>
<dbReference type="RefSeq" id="WP_272420782.1">
    <property type="nucleotide sequence ID" value="NZ_JAGTJJ010000007.1"/>
</dbReference>
<protein>
    <submittedName>
        <fullName evidence="10">Energy transducer TonB</fullName>
    </submittedName>
</protein>
<dbReference type="Gene3D" id="3.30.1150.10">
    <property type="match status" value="1"/>
</dbReference>
<feature type="domain" description="TonB C-terminal" evidence="9">
    <location>
        <begin position="154"/>
        <end position="229"/>
    </location>
</feature>
<dbReference type="EMBL" id="JAGTJJ010000007">
    <property type="protein sequence ID" value="MDC3982297.1"/>
    <property type="molecule type" value="Genomic_DNA"/>
</dbReference>
<dbReference type="Pfam" id="PF03544">
    <property type="entry name" value="TonB_C"/>
    <property type="match status" value="1"/>
</dbReference>
<keyword evidence="6" id="KW-0472">Membrane</keyword>
<dbReference type="GO" id="GO:0015031">
    <property type="term" value="P:protein transport"/>
    <property type="evidence" value="ECO:0007669"/>
    <property type="project" value="UniProtKB-KW"/>
</dbReference>
<evidence type="ECO:0000256" key="4">
    <source>
        <dbReference type="ARBA" id="ARBA00022692"/>
    </source>
</evidence>
<keyword evidence="3" id="KW-1003">Cell membrane</keyword>
<evidence type="ECO:0000256" key="5">
    <source>
        <dbReference type="ARBA" id="ARBA00022989"/>
    </source>
</evidence>
<evidence type="ECO:0000256" key="1">
    <source>
        <dbReference type="ARBA" id="ARBA00004162"/>
    </source>
</evidence>
<keyword evidence="4 7" id="KW-0812">Transmembrane</keyword>